<feature type="domain" description="Serpin" evidence="7">
    <location>
        <begin position="1"/>
        <end position="182"/>
    </location>
</feature>
<dbReference type="GO" id="GO:0004867">
    <property type="term" value="F:serine-type endopeptidase inhibitor activity"/>
    <property type="evidence" value="ECO:0007669"/>
    <property type="project" value="UniProtKB-KW"/>
</dbReference>
<dbReference type="Pfam" id="PF00079">
    <property type="entry name" value="Serpin"/>
    <property type="match status" value="1"/>
</dbReference>
<evidence type="ECO:0000256" key="6">
    <source>
        <dbReference type="RuleBase" id="RU000411"/>
    </source>
</evidence>
<dbReference type="GO" id="GO:0005615">
    <property type="term" value="C:extracellular space"/>
    <property type="evidence" value="ECO:0007669"/>
    <property type="project" value="InterPro"/>
</dbReference>
<keyword evidence="4" id="KW-0722">Serine protease inhibitor</keyword>
<dbReference type="PANTHER" id="PTHR11461">
    <property type="entry name" value="SERINE PROTEASE INHIBITOR, SERPIN"/>
    <property type="match status" value="1"/>
</dbReference>
<dbReference type="InterPro" id="IPR023796">
    <property type="entry name" value="Serpin_dom"/>
</dbReference>
<reference evidence="8" key="1">
    <citation type="submission" date="2025-08" db="UniProtKB">
        <authorList>
            <consortium name="Ensembl"/>
        </authorList>
    </citation>
    <scope>IDENTIFICATION</scope>
</reference>
<proteinExistence type="inferred from homology"/>
<keyword evidence="9" id="KW-1185">Reference proteome</keyword>
<keyword evidence="3" id="KW-0732">Signal</keyword>
<evidence type="ECO:0000256" key="2">
    <source>
        <dbReference type="ARBA" id="ARBA00022690"/>
    </source>
</evidence>
<dbReference type="InterPro" id="IPR042178">
    <property type="entry name" value="Serpin_sf_1"/>
</dbReference>
<dbReference type="SMART" id="SM00093">
    <property type="entry name" value="SERPIN"/>
    <property type="match status" value="1"/>
</dbReference>
<sequence>TTVEIDLMRHTDYYNIFRDQDLSCWVVEIPYKGDVMALFILPDEEKLERVEAALVTETLYKWTTSLTYKNINLHIPKFTISISYNVKDLLQRMGLTAVFNNTSDLSGITGECNLKISKAIHKTMLNIHESGTEAAAVTVIQFMLRSARIKPSLFITFDRPFLMISIAKSTGSIIFLGRIMNPAEE</sequence>
<dbReference type="GeneTree" id="ENSGT00940000164389"/>
<dbReference type="AlphaFoldDB" id="A0A8C5SCP4"/>
<organism evidence="8 9">
    <name type="scientific">Laticauda laticaudata</name>
    <name type="common">Blue-ringed sea krait</name>
    <name type="synonym">Blue-lipped sea krait</name>
    <dbReference type="NCBI Taxonomy" id="8630"/>
    <lineage>
        <taxon>Eukaryota</taxon>
        <taxon>Metazoa</taxon>
        <taxon>Chordata</taxon>
        <taxon>Craniata</taxon>
        <taxon>Vertebrata</taxon>
        <taxon>Euteleostomi</taxon>
        <taxon>Lepidosauria</taxon>
        <taxon>Squamata</taxon>
        <taxon>Bifurcata</taxon>
        <taxon>Unidentata</taxon>
        <taxon>Episquamata</taxon>
        <taxon>Toxicofera</taxon>
        <taxon>Serpentes</taxon>
        <taxon>Colubroidea</taxon>
        <taxon>Elapidae</taxon>
        <taxon>Laticaudinae</taxon>
        <taxon>Laticauda</taxon>
    </lineage>
</organism>
<dbReference type="FunFam" id="2.30.39.10:FF:000003">
    <property type="entry name" value="alpha-1-antitrypsin isoform X1"/>
    <property type="match status" value="1"/>
</dbReference>
<dbReference type="Proteomes" id="UP000694406">
    <property type="component" value="Unplaced"/>
</dbReference>
<dbReference type="SUPFAM" id="SSF56574">
    <property type="entry name" value="Serpins"/>
    <property type="match status" value="1"/>
</dbReference>
<evidence type="ECO:0000256" key="5">
    <source>
        <dbReference type="ARBA" id="ARBA00023180"/>
    </source>
</evidence>
<dbReference type="Ensembl" id="ENSLLTT00000016390.1">
    <property type="protein sequence ID" value="ENSLLTP00000015779.1"/>
    <property type="gene ID" value="ENSLLTG00000012092.1"/>
</dbReference>
<accession>A0A8C5SCP4</accession>
<evidence type="ECO:0000259" key="7">
    <source>
        <dbReference type="SMART" id="SM00093"/>
    </source>
</evidence>
<keyword evidence="2" id="KW-0646">Protease inhibitor</keyword>
<evidence type="ECO:0000313" key="8">
    <source>
        <dbReference type="Ensembl" id="ENSLLTP00000015779.1"/>
    </source>
</evidence>
<dbReference type="Gene3D" id="2.30.39.10">
    <property type="entry name" value="Alpha-1-antitrypsin, domain 1"/>
    <property type="match status" value="1"/>
</dbReference>
<protein>
    <recommendedName>
        <fullName evidence="7">Serpin domain-containing protein</fullName>
    </recommendedName>
</protein>
<dbReference type="Gene3D" id="3.30.497.10">
    <property type="entry name" value="Antithrombin, subunit I, domain 2"/>
    <property type="match status" value="1"/>
</dbReference>
<evidence type="ECO:0000313" key="9">
    <source>
        <dbReference type="Proteomes" id="UP000694406"/>
    </source>
</evidence>
<name>A0A8C5SCP4_LATLA</name>
<keyword evidence="5" id="KW-0325">Glycoprotein</keyword>
<reference evidence="8" key="2">
    <citation type="submission" date="2025-09" db="UniProtKB">
        <authorList>
            <consortium name="Ensembl"/>
        </authorList>
    </citation>
    <scope>IDENTIFICATION</scope>
</reference>
<evidence type="ECO:0000256" key="3">
    <source>
        <dbReference type="ARBA" id="ARBA00022729"/>
    </source>
</evidence>
<evidence type="ECO:0000256" key="1">
    <source>
        <dbReference type="ARBA" id="ARBA00009500"/>
    </source>
</evidence>
<dbReference type="PANTHER" id="PTHR11461:SF165">
    <property type="entry name" value="ALPHA-1-ANTITRYPSIN"/>
    <property type="match status" value="1"/>
</dbReference>
<dbReference type="InterPro" id="IPR000215">
    <property type="entry name" value="Serpin_fam"/>
</dbReference>
<evidence type="ECO:0000256" key="4">
    <source>
        <dbReference type="ARBA" id="ARBA00022900"/>
    </source>
</evidence>
<dbReference type="InterPro" id="IPR042185">
    <property type="entry name" value="Serpin_sf_2"/>
</dbReference>
<comment type="similarity">
    <text evidence="1 6">Belongs to the serpin family.</text>
</comment>
<dbReference type="InterPro" id="IPR036186">
    <property type="entry name" value="Serpin_sf"/>
</dbReference>